<evidence type="ECO:0000256" key="4">
    <source>
        <dbReference type="ARBA" id="ARBA00022491"/>
    </source>
</evidence>
<evidence type="ECO:0000313" key="11">
    <source>
        <dbReference type="Proteomes" id="UP000245942"/>
    </source>
</evidence>
<name>A0A316U608_9BASI</name>
<accession>A0A316U608</accession>
<evidence type="ECO:0000256" key="2">
    <source>
        <dbReference type="ARBA" id="ARBA00007665"/>
    </source>
</evidence>
<gene>
    <name evidence="10" type="ORF">BCV69DRAFT_283146</name>
</gene>
<dbReference type="GO" id="GO:0140469">
    <property type="term" value="P:GCN2-mediated signaling"/>
    <property type="evidence" value="ECO:0007669"/>
    <property type="project" value="TreeGrafter"/>
</dbReference>
<dbReference type="Pfam" id="PF01205">
    <property type="entry name" value="Impact_N"/>
    <property type="match status" value="1"/>
</dbReference>
<dbReference type="PANTHER" id="PTHR16301">
    <property type="entry name" value="IMPACT-RELATED"/>
    <property type="match status" value="1"/>
</dbReference>
<keyword evidence="10" id="KW-0687">Ribonucleoprotein</keyword>
<dbReference type="InterPro" id="IPR016135">
    <property type="entry name" value="UBQ-conjugating_enzyme/RWD"/>
</dbReference>
<evidence type="ECO:0000259" key="8">
    <source>
        <dbReference type="Pfam" id="PF01205"/>
    </source>
</evidence>
<evidence type="ECO:0000256" key="3">
    <source>
        <dbReference type="ARBA" id="ARBA00022490"/>
    </source>
</evidence>
<dbReference type="Gene3D" id="3.10.110.10">
    <property type="entry name" value="Ubiquitin Conjugating Enzyme"/>
    <property type="match status" value="1"/>
</dbReference>
<dbReference type="InterPro" id="IPR020568">
    <property type="entry name" value="Ribosomal_Su5_D2-typ_SF"/>
</dbReference>
<dbReference type="SUPFAM" id="SSF54211">
    <property type="entry name" value="Ribosomal protein S5 domain 2-like"/>
    <property type="match status" value="1"/>
</dbReference>
<evidence type="ECO:0000313" key="10">
    <source>
        <dbReference type="EMBL" id="PWN20268.1"/>
    </source>
</evidence>
<dbReference type="PANTHER" id="PTHR16301:SF24">
    <property type="entry name" value="RWD DOMAIN-CONTAINING PROTEIN"/>
    <property type="match status" value="1"/>
</dbReference>
<dbReference type="InterPro" id="IPR036956">
    <property type="entry name" value="Impact_N_sf"/>
</dbReference>
<evidence type="ECO:0000256" key="7">
    <source>
        <dbReference type="SAM" id="MobiDB-lite"/>
    </source>
</evidence>
<keyword evidence="11" id="KW-1185">Reference proteome</keyword>
<evidence type="ECO:0000256" key="6">
    <source>
        <dbReference type="ARBA" id="ARBA00023016"/>
    </source>
</evidence>
<dbReference type="GO" id="GO:0005840">
    <property type="term" value="C:ribosome"/>
    <property type="evidence" value="ECO:0007669"/>
    <property type="project" value="UniProtKB-KW"/>
</dbReference>
<evidence type="ECO:0000256" key="1">
    <source>
        <dbReference type="ARBA" id="ARBA00004496"/>
    </source>
</evidence>
<dbReference type="GO" id="GO:0006446">
    <property type="term" value="P:regulation of translational initiation"/>
    <property type="evidence" value="ECO:0007669"/>
    <property type="project" value="TreeGrafter"/>
</dbReference>
<feature type="region of interest" description="Disordered" evidence="7">
    <location>
        <begin position="190"/>
        <end position="247"/>
    </location>
</feature>
<dbReference type="STRING" id="1684307.A0A316U608"/>
<proteinExistence type="inferred from homology"/>
<dbReference type="GO" id="GO:0005737">
    <property type="term" value="C:cytoplasm"/>
    <property type="evidence" value="ECO:0007669"/>
    <property type="project" value="TreeGrafter"/>
</dbReference>
<comment type="subcellular location">
    <subcellularLocation>
        <location evidence="1">Cytoplasm</location>
    </subcellularLocation>
</comment>
<keyword evidence="4" id="KW-0678">Repressor</keyword>
<dbReference type="Gene3D" id="3.30.230.30">
    <property type="entry name" value="Impact, N-terminal domain"/>
    <property type="match status" value="1"/>
</dbReference>
<dbReference type="InterPro" id="IPR006575">
    <property type="entry name" value="RWD_dom"/>
</dbReference>
<evidence type="ECO:0000259" key="9">
    <source>
        <dbReference type="Pfam" id="PF05773"/>
    </source>
</evidence>
<feature type="compositionally biased region" description="Basic and acidic residues" evidence="7">
    <location>
        <begin position="190"/>
        <end position="203"/>
    </location>
</feature>
<evidence type="ECO:0000256" key="5">
    <source>
        <dbReference type="ARBA" id="ARBA00022845"/>
    </source>
</evidence>
<dbReference type="GeneID" id="37014334"/>
<comment type="similarity">
    <text evidence="2">Belongs to the IMPACT family.</text>
</comment>
<dbReference type="Proteomes" id="UP000245942">
    <property type="component" value="Unassembled WGS sequence"/>
</dbReference>
<keyword evidence="3" id="KW-0963">Cytoplasm</keyword>
<sequence>MLVDDLIAQLSAAACTSDAEESTSYQELADELLALQSIYALDDPAALKVVSLYASSAESQNGQEKQSLQKWQPSCKVRLALDLPLDLPNVPSGSSSSAPPTSLRLSITLPPSYPSSSSAPQLQLLDRFIGDYEVDASLFGQVLRTFFHHSDGPSVGGREGAGVQWQSGEVVLFEGCESVKERVEKWYKQQKKREEERRKKDGRGAVGAVVSSGGGSETSPTVISQDEEGKPRPAVSRPKTGSSVADAELQRLISSKKWTSTAPLLERKSTFIGHAIRLDRAEEVPLLLQSLLDLYPRMEKATHPLMRAWACTESGEATGGGNHEKGRKVVHRDCDDDGESAAGGRLAHLLEMLHLDNALVVVTRYYGGIHLGADRFKLINRVARDALEAAGLLSQSGAKGSAG</sequence>
<feature type="domain" description="RWD" evidence="9">
    <location>
        <begin position="26"/>
        <end position="126"/>
    </location>
</feature>
<keyword evidence="10" id="KW-0689">Ribosomal protein</keyword>
<keyword evidence="5" id="KW-0810">Translation regulation</keyword>
<feature type="domain" description="Impact N-terminal" evidence="8">
    <location>
        <begin position="267"/>
        <end position="387"/>
    </location>
</feature>
<dbReference type="Pfam" id="PF05773">
    <property type="entry name" value="RWD"/>
    <property type="match status" value="1"/>
</dbReference>
<dbReference type="AlphaFoldDB" id="A0A316U608"/>
<keyword evidence="6" id="KW-0346">Stress response</keyword>
<organism evidence="10 11">
    <name type="scientific">Pseudomicrostroma glucosiphilum</name>
    <dbReference type="NCBI Taxonomy" id="1684307"/>
    <lineage>
        <taxon>Eukaryota</taxon>
        <taxon>Fungi</taxon>
        <taxon>Dikarya</taxon>
        <taxon>Basidiomycota</taxon>
        <taxon>Ustilaginomycotina</taxon>
        <taxon>Exobasidiomycetes</taxon>
        <taxon>Microstromatales</taxon>
        <taxon>Microstromatales incertae sedis</taxon>
        <taxon>Pseudomicrostroma</taxon>
    </lineage>
</organism>
<dbReference type="OrthoDB" id="69641at2759"/>
<dbReference type="InterPro" id="IPR023582">
    <property type="entry name" value="Impact"/>
</dbReference>
<reference evidence="10 11" key="1">
    <citation type="journal article" date="2018" name="Mol. Biol. Evol.">
        <title>Broad Genomic Sampling Reveals a Smut Pathogenic Ancestry of the Fungal Clade Ustilaginomycotina.</title>
        <authorList>
            <person name="Kijpornyongpan T."/>
            <person name="Mondo S.J."/>
            <person name="Barry K."/>
            <person name="Sandor L."/>
            <person name="Lee J."/>
            <person name="Lipzen A."/>
            <person name="Pangilinan J."/>
            <person name="LaButti K."/>
            <person name="Hainaut M."/>
            <person name="Henrissat B."/>
            <person name="Grigoriev I.V."/>
            <person name="Spatafora J.W."/>
            <person name="Aime M.C."/>
        </authorList>
    </citation>
    <scope>NUCLEOTIDE SEQUENCE [LARGE SCALE GENOMIC DNA]</scope>
    <source>
        <strain evidence="10 11">MCA 4718</strain>
    </source>
</reference>
<dbReference type="EMBL" id="KZ819328">
    <property type="protein sequence ID" value="PWN20268.1"/>
    <property type="molecule type" value="Genomic_DNA"/>
</dbReference>
<dbReference type="RefSeq" id="XP_025347428.1">
    <property type="nucleotide sequence ID" value="XM_025492600.1"/>
</dbReference>
<dbReference type="InterPro" id="IPR001498">
    <property type="entry name" value="Impact_N"/>
</dbReference>
<protein>
    <submittedName>
        <fullName evidence="10">Ribosomal protein S5 domain 2-like protein</fullName>
    </submittedName>
</protein>